<dbReference type="Proteomes" id="UP000179136">
    <property type="component" value="Unassembled WGS sequence"/>
</dbReference>
<dbReference type="InterPro" id="IPR008279">
    <property type="entry name" value="PEP-util_enz_mobile_dom"/>
</dbReference>
<dbReference type="InterPro" id="IPR036637">
    <property type="entry name" value="Phosphohistidine_dom_sf"/>
</dbReference>
<evidence type="ECO:0000256" key="3">
    <source>
        <dbReference type="ARBA" id="ARBA00022840"/>
    </source>
</evidence>
<reference evidence="5 6" key="1">
    <citation type="journal article" date="2016" name="Nat. Commun.">
        <title>Thousands of microbial genomes shed light on interconnected biogeochemical processes in an aquifer system.</title>
        <authorList>
            <person name="Anantharaman K."/>
            <person name="Brown C.T."/>
            <person name="Hug L.A."/>
            <person name="Sharon I."/>
            <person name="Castelle C.J."/>
            <person name="Probst A.J."/>
            <person name="Thomas B.C."/>
            <person name="Singh A."/>
            <person name="Wilkins M.J."/>
            <person name="Karaoz U."/>
            <person name="Brodie E.L."/>
            <person name="Williams K.H."/>
            <person name="Hubbard S.S."/>
            <person name="Banfield J.F."/>
        </authorList>
    </citation>
    <scope>NUCLEOTIDE SEQUENCE [LARGE SCALE GENOMIC DNA]</scope>
</reference>
<dbReference type="Pfam" id="PF00391">
    <property type="entry name" value="PEP-utilizers"/>
    <property type="match status" value="1"/>
</dbReference>
<dbReference type="STRING" id="1798561.A3B87_01665"/>
<protein>
    <recommendedName>
        <fullName evidence="4">PEP-utilising enzyme mobile domain-containing protein</fullName>
    </recommendedName>
</protein>
<dbReference type="EMBL" id="MFMW01000026">
    <property type="protein sequence ID" value="OGG86802.1"/>
    <property type="molecule type" value="Genomic_DNA"/>
</dbReference>
<comment type="similarity">
    <text evidence="1">Belongs to the PEP-utilizing enzyme family.</text>
</comment>
<name>A0A1F6FLR4_9BACT</name>
<dbReference type="Gene3D" id="3.50.30.10">
    <property type="entry name" value="Phosphohistidine domain"/>
    <property type="match status" value="1"/>
</dbReference>
<evidence type="ECO:0000313" key="5">
    <source>
        <dbReference type="EMBL" id="OGG86802.1"/>
    </source>
</evidence>
<evidence type="ECO:0000313" key="6">
    <source>
        <dbReference type="Proteomes" id="UP000179136"/>
    </source>
</evidence>
<organism evidence="5 6">
    <name type="scientific">Candidatus Kuenenbacteria bacterium RIFCSPHIGHO2_02_FULL_39_13</name>
    <dbReference type="NCBI Taxonomy" id="1798561"/>
    <lineage>
        <taxon>Bacteria</taxon>
        <taxon>Candidatus Kueneniibacteriota</taxon>
    </lineage>
</organism>
<gene>
    <name evidence="5" type="ORF">A3B87_01665</name>
</gene>
<dbReference type="PROSITE" id="PS00370">
    <property type="entry name" value="PEP_ENZYMES_PHOS_SITE"/>
    <property type="match status" value="1"/>
</dbReference>
<dbReference type="PANTHER" id="PTHR43030:SF1">
    <property type="entry name" value="PHOSPHOENOLPYRUVATE SYNTHASE"/>
    <property type="match status" value="1"/>
</dbReference>
<keyword evidence="2" id="KW-0547">Nucleotide-binding</keyword>
<feature type="domain" description="PEP-utilising enzyme mobile" evidence="4">
    <location>
        <begin position="430"/>
        <end position="501"/>
    </location>
</feature>
<evidence type="ECO:0000259" key="4">
    <source>
        <dbReference type="Pfam" id="PF00391"/>
    </source>
</evidence>
<sequence>MGDGKGENIYYAIPPNYDVIKNMINTQINPDKQLFKWGPIDGLPIYVDFFNIALTKYQKKFHPWPDVLDYFNKEKMTLIIGYQELYTSGVINFRKYILHDKNFKKYYQQWNIILKNILNFWVRMDKEELSRLDNQAIIRIFKQWSELYFNFWTIGLLPELSSWGGEQILKWELESKVNDADFIMLFERLSAPEKLSFYQKADLELLKLKEYQGKKLFDAKLSVYQQKYFHILNSYHHTQILNEQYFVEELLKYSQQKAEQKIQELELLPLKIKQEKRELIKKYKLSPEIQRIAERLSFCIWWQDLRKFYIFRANYYIDLFLKEFSFRWGVNFNDLHYYNYKEILLLIDNKKSVSRNELNKRCQYFLFLHSKKRNSLEYFSGVEVKNFIQPHTEIIVDKNITQIKGLVVSRGKTVKARVKILTSAKEADNIKKGEILVAAMTSPDYIIAIKRASAIITDEGGMTCHAAIVSRELGIPCIVGTKIATKVLKDGDLVEVDAEKGIVNIIKK</sequence>
<dbReference type="AlphaFoldDB" id="A0A1F6FLR4"/>
<evidence type="ECO:0000256" key="1">
    <source>
        <dbReference type="ARBA" id="ARBA00007837"/>
    </source>
</evidence>
<comment type="caution">
    <text evidence="5">The sequence shown here is derived from an EMBL/GenBank/DDBJ whole genome shotgun (WGS) entry which is preliminary data.</text>
</comment>
<dbReference type="InterPro" id="IPR006319">
    <property type="entry name" value="PEP_synth"/>
</dbReference>
<proteinExistence type="inferred from homology"/>
<dbReference type="SUPFAM" id="SSF52009">
    <property type="entry name" value="Phosphohistidine domain"/>
    <property type="match status" value="1"/>
</dbReference>
<dbReference type="InterPro" id="IPR018274">
    <property type="entry name" value="PEP_util_AS"/>
</dbReference>
<keyword evidence="3" id="KW-0067">ATP-binding</keyword>
<dbReference type="GO" id="GO:0005524">
    <property type="term" value="F:ATP binding"/>
    <property type="evidence" value="ECO:0007669"/>
    <property type="project" value="UniProtKB-KW"/>
</dbReference>
<dbReference type="GO" id="GO:0008986">
    <property type="term" value="F:pyruvate, water dikinase activity"/>
    <property type="evidence" value="ECO:0007669"/>
    <property type="project" value="InterPro"/>
</dbReference>
<evidence type="ECO:0000256" key="2">
    <source>
        <dbReference type="ARBA" id="ARBA00022741"/>
    </source>
</evidence>
<accession>A0A1F6FLR4</accession>
<dbReference type="PANTHER" id="PTHR43030">
    <property type="entry name" value="PHOSPHOENOLPYRUVATE SYNTHASE"/>
    <property type="match status" value="1"/>
</dbReference>